<dbReference type="Proteomes" id="UP000044841">
    <property type="component" value="Unassembled WGS sequence"/>
</dbReference>
<sequence length="91" mass="10441">MGFGESDSQRVMLKDDADVTSHLNWLEQYGNDGLSTYLKGYSAELIGPVLEYLKRRHDVKTIIQEFEFECCASSPQPELPRWRAEESRTGL</sequence>
<dbReference type="AlphaFoldDB" id="A0A0K6FQI8"/>
<gene>
    <name evidence="1" type="ORF">RSOLAG22IIIB_03573</name>
</gene>
<keyword evidence="2" id="KW-1185">Reference proteome</keyword>
<dbReference type="EMBL" id="CYGV01000446">
    <property type="protein sequence ID" value="CUA68535.1"/>
    <property type="molecule type" value="Genomic_DNA"/>
</dbReference>
<protein>
    <submittedName>
        <fullName evidence="1">Uncharacterized protein</fullName>
    </submittedName>
</protein>
<organism evidence="1 2">
    <name type="scientific">Rhizoctonia solani</name>
    <dbReference type="NCBI Taxonomy" id="456999"/>
    <lineage>
        <taxon>Eukaryota</taxon>
        <taxon>Fungi</taxon>
        <taxon>Dikarya</taxon>
        <taxon>Basidiomycota</taxon>
        <taxon>Agaricomycotina</taxon>
        <taxon>Agaricomycetes</taxon>
        <taxon>Cantharellales</taxon>
        <taxon>Ceratobasidiaceae</taxon>
        <taxon>Rhizoctonia</taxon>
    </lineage>
</organism>
<name>A0A0K6FQI8_9AGAM</name>
<accession>A0A0K6FQI8</accession>
<proteinExistence type="predicted"/>
<reference evidence="1 2" key="1">
    <citation type="submission" date="2015-07" db="EMBL/GenBank/DDBJ databases">
        <authorList>
            <person name="Noorani M."/>
        </authorList>
    </citation>
    <scope>NUCLEOTIDE SEQUENCE [LARGE SCALE GENOMIC DNA]</scope>
    <source>
        <strain evidence="1">BBA 69670</strain>
    </source>
</reference>
<evidence type="ECO:0000313" key="2">
    <source>
        <dbReference type="Proteomes" id="UP000044841"/>
    </source>
</evidence>
<evidence type="ECO:0000313" key="1">
    <source>
        <dbReference type="EMBL" id="CUA68535.1"/>
    </source>
</evidence>